<evidence type="ECO:0000256" key="1">
    <source>
        <dbReference type="ARBA" id="ARBA00001974"/>
    </source>
</evidence>
<dbReference type="EMBL" id="LO017727">
    <property type="protein sequence ID" value="CRH07634.1"/>
    <property type="molecule type" value="Genomic_DNA"/>
</dbReference>
<dbReference type="Pfam" id="PF01593">
    <property type="entry name" value="Amino_oxidase"/>
    <property type="match status" value="1"/>
</dbReference>
<keyword evidence="2" id="KW-0285">Flavoprotein</keyword>
<dbReference type="Gene3D" id="3.50.50.60">
    <property type="entry name" value="FAD/NAD(P)-binding domain"/>
    <property type="match status" value="1"/>
</dbReference>
<dbReference type="Gene3D" id="1.10.3110.10">
    <property type="entry name" value="protoporphyrinogen ix oxidase, domain 3"/>
    <property type="match status" value="1"/>
</dbReference>
<evidence type="ECO:0000256" key="4">
    <source>
        <dbReference type="ARBA" id="ARBA00023002"/>
    </source>
</evidence>
<protein>
    <submittedName>
        <fullName evidence="8">Putative protoporphyrinogen oxidase</fullName>
        <ecNumber evidence="8">1.3.3.4</ecNumber>
    </submittedName>
</protein>
<dbReference type="Gene3D" id="3.90.660.20">
    <property type="entry name" value="Protoporphyrinogen oxidase, mitochondrial, domain 2"/>
    <property type="match status" value="1"/>
</dbReference>
<keyword evidence="3" id="KW-0274">FAD</keyword>
<sequence length="462" mass="49942">MSGKRVVVVGGGISGLSTAWFLHQAGFSVQVLESRERVGGSILTSRIAASEGSNESYLIEHGPNSTLQKPGNAEDALGRLIDAMGLESQLLEANPLAARRFIYKGGKLQALPTSPPAFIKTPVFSLMAKLRLLLEPFIGRAEQEESIAEFVTRRLGKEFLDYAIEPFISGVYAGDPKKLSVRAAVAKIYALEKEHGSLIRGAMAMGKVHKASGMPKGRMISFTEGMEMLPRTVAEKLPANTVQTSTKVKGISQDQGVWTILWQRGEEHHSSEADYLVLSTPAQVTAQLVRPLSTEAAGLLEGIQYAPIESVALGYPREDVAHPLDGFGFLIPRREGVKTLGGLFSSTLFPGRSPEGKVLLTCFIGGTTNPAMADADDQAVVTQVDRDMVDCLGIQKGAEFVHLTRYKAAIAQYELGHLDRVAGVDRALEGYKGLYLRANWRDGVSVADCVRNGEKTAQTIFL</sequence>
<dbReference type="InterPro" id="IPR004572">
    <property type="entry name" value="Protoporphyrinogen_oxidase"/>
</dbReference>
<gene>
    <name evidence="8" type="ORF">MAGMO_3498</name>
</gene>
<evidence type="ECO:0000256" key="6">
    <source>
        <dbReference type="ARBA" id="ARBA00023444"/>
    </source>
</evidence>
<dbReference type="GO" id="GO:0004729">
    <property type="term" value="F:oxygen-dependent protoporphyrinogen oxidase activity"/>
    <property type="evidence" value="ECO:0007669"/>
    <property type="project" value="UniProtKB-EC"/>
</dbReference>
<comment type="pathway">
    <text evidence="6">Porphyrin-containing compound metabolism.</text>
</comment>
<dbReference type="SUPFAM" id="SSF51905">
    <property type="entry name" value="FAD/NAD(P)-binding domain"/>
    <property type="match status" value="1"/>
</dbReference>
<name>A0A1S7LNB8_MAGMO</name>
<evidence type="ECO:0000256" key="5">
    <source>
        <dbReference type="ARBA" id="ARBA00023133"/>
    </source>
</evidence>
<accession>A0A1S7LNB8</accession>
<dbReference type="InterPro" id="IPR050464">
    <property type="entry name" value="Zeta_carotene_desat/Oxidored"/>
</dbReference>
<dbReference type="PANTHER" id="PTHR42923:SF3">
    <property type="entry name" value="PROTOPORPHYRINOGEN OXIDASE"/>
    <property type="match status" value="1"/>
</dbReference>
<dbReference type="GO" id="GO:0006783">
    <property type="term" value="P:heme biosynthetic process"/>
    <property type="evidence" value="ECO:0007669"/>
    <property type="project" value="UniProtKB-KW"/>
</dbReference>
<keyword evidence="4 8" id="KW-0560">Oxidoreductase</keyword>
<dbReference type="EC" id="1.3.3.4" evidence="8"/>
<evidence type="ECO:0000259" key="7">
    <source>
        <dbReference type="Pfam" id="PF01593"/>
    </source>
</evidence>
<feature type="domain" description="Amine oxidase" evidence="7">
    <location>
        <begin position="13"/>
        <end position="460"/>
    </location>
</feature>
<dbReference type="AlphaFoldDB" id="A0A1S7LNB8"/>
<evidence type="ECO:0000256" key="2">
    <source>
        <dbReference type="ARBA" id="ARBA00022630"/>
    </source>
</evidence>
<evidence type="ECO:0000313" key="8">
    <source>
        <dbReference type="EMBL" id="CRH07634.1"/>
    </source>
</evidence>
<proteinExistence type="predicted"/>
<dbReference type="NCBIfam" id="TIGR00562">
    <property type="entry name" value="proto_IX_ox"/>
    <property type="match status" value="1"/>
</dbReference>
<comment type="cofactor">
    <cofactor evidence="1">
        <name>FAD</name>
        <dbReference type="ChEBI" id="CHEBI:57692"/>
    </cofactor>
</comment>
<dbReference type="PANTHER" id="PTHR42923">
    <property type="entry name" value="PROTOPORPHYRINOGEN OXIDASE"/>
    <property type="match status" value="1"/>
</dbReference>
<dbReference type="SUPFAM" id="SSF54373">
    <property type="entry name" value="FAD-linked reductases, C-terminal domain"/>
    <property type="match status" value="1"/>
</dbReference>
<reference evidence="8" key="1">
    <citation type="submission" date="2015-04" db="EMBL/GenBank/DDBJ databases">
        <authorList>
            <person name="Syromyatnikov M.Y."/>
            <person name="Popov V.N."/>
        </authorList>
    </citation>
    <scope>NUCLEOTIDE SEQUENCE</scope>
    <source>
        <strain evidence="8">MO-1</strain>
    </source>
</reference>
<dbReference type="InterPro" id="IPR002937">
    <property type="entry name" value="Amino_oxidase"/>
</dbReference>
<organism evidence="8">
    <name type="scientific">Magnetococcus massalia (strain MO-1)</name>
    <dbReference type="NCBI Taxonomy" id="451514"/>
    <lineage>
        <taxon>Bacteria</taxon>
        <taxon>Pseudomonadati</taxon>
        <taxon>Pseudomonadota</taxon>
        <taxon>Magnetococcia</taxon>
        <taxon>Magnetococcales</taxon>
        <taxon>Magnetococcaceae</taxon>
        <taxon>Magnetococcus</taxon>
    </lineage>
</organism>
<dbReference type="InterPro" id="IPR036188">
    <property type="entry name" value="FAD/NAD-bd_sf"/>
</dbReference>
<keyword evidence="5" id="KW-0350">Heme biosynthesis</keyword>
<evidence type="ECO:0000256" key="3">
    <source>
        <dbReference type="ARBA" id="ARBA00022827"/>
    </source>
</evidence>